<accession>A0A7V4DGB0</accession>
<gene>
    <name evidence="3" type="ORF">ENU96_03275</name>
</gene>
<evidence type="ECO:0000256" key="2">
    <source>
        <dbReference type="ARBA" id="ARBA00024446"/>
    </source>
</evidence>
<comment type="caution">
    <text evidence="3">The sequence shown here is derived from an EMBL/GenBank/DDBJ whole genome shotgun (WGS) entry which is preliminary data.</text>
</comment>
<dbReference type="Pfam" id="PF03319">
    <property type="entry name" value="EutN_CcmL"/>
    <property type="match status" value="1"/>
</dbReference>
<dbReference type="AlphaFoldDB" id="A0A7V4DGB0"/>
<dbReference type="CDD" id="cd01614">
    <property type="entry name" value="EutN_CcmL"/>
    <property type="match status" value="1"/>
</dbReference>
<dbReference type="PANTHER" id="PTHR36539:SF1">
    <property type="entry name" value="BACTERIAL MICROCOMPARTMENT SHELL VERTEX PROTEIN EUTN"/>
    <property type="match status" value="1"/>
</dbReference>
<protein>
    <submittedName>
        <fullName evidence="3">Ethanolamine utilization protein EutN</fullName>
    </submittedName>
</protein>
<evidence type="ECO:0000256" key="1">
    <source>
        <dbReference type="ARBA" id="ARBA00024322"/>
    </source>
</evidence>
<dbReference type="PANTHER" id="PTHR36539">
    <property type="entry name" value="ETHANOLAMINE UTILIZATION PROTEIN EUTN"/>
    <property type="match status" value="1"/>
</dbReference>
<dbReference type="EMBL" id="DTEN01000129">
    <property type="protein sequence ID" value="HGI74686.1"/>
    <property type="molecule type" value="Genomic_DNA"/>
</dbReference>
<dbReference type="SUPFAM" id="SSF159133">
    <property type="entry name" value="EutN/CcmL-like"/>
    <property type="match status" value="1"/>
</dbReference>
<comment type="subcellular location">
    <subcellularLocation>
        <location evidence="1">Bacterial microcompartment</location>
    </subcellularLocation>
</comment>
<name>A0A7V4DGB0_9BACT</name>
<evidence type="ECO:0000313" key="3">
    <source>
        <dbReference type="EMBL" id="HGI74686.1"/>
    </source>
</evidence>
<proteinExistence type="predicted"/>
<sequence>MILARVVGTVVSTRKEEKIKGIKFLLLEKIDPVTLQGKGDYLVAMDCVGAGKGEIVFYVSGSSARMTAITEGKPSDAAIVAIVDAIEVDGKVVYQKDAVVTT</sequence>
<dbReference type="GO" id="GO:0031469">
    <property type="term" value="C:bacterial microcompartment"/>
    <property type="evidence" value="ECO:0007669"/>
    <property type="project" value="UniProtKB-SubCell"/>
</dbReference>
<organism evidence="3">
    <name type="scientific">Candidatus Caldatribacterium californiense</name>
    <dbReference type="NCBI Taxonomy" id="1454726"/>
    <lineage>
        <taxon>Bacteria</taxon>
        <taxon>Pseudomonadati</taxon>
        <taxon>Atribacterota</taxon>
        <taxon>Atribacteria</taxon>
        <taxon>Atribacterales</taxon>
        <taxon>Candidatus Caldatribacteriaceae</taxon>
        <taxon>Candidatus Caldatribacterium</taxon>
    </lineage>
</organism>
<reference evidence="3" key="1">
    <citation type="journal article" date="2020" name="mSystems">
        <title>Genome- and Community-Level Interaction Insights into Carbon Utilization and Element Cycling Functions of Hydrothermarchaeota in Hydrothermal Sediment.</title>
        <authorList>
            <person name="Zhou Z."/>
            <person name="Liu Y."/>
            <person name="Xu W."/>
            <person name="Pan J."/>
            <person name="Luo Z.H."/>
            <person name="Li M."/>
        </authorList>
    </citation>
    <scope>NUCLEOTIDE SEQUENCE [LARGE SCALE GENOMIC DNA]</scope>
    <source>
        <strain evidence="3">SpSt-716</strain>
    </source>
</reference>
<dbReference type="InterPro" id="IPR004992">
    <property type="entry name" value="EutN_CcmL"/>
</dbReference>
<keyword evidence="2" id="KW-1283">Bacterial microcompartment</keyword>
<dbReference type="InterPro" id="IPR036677">
    <property type="entry name" value="EutN_CcmL_sf"/>
</dbReference>
<dbReference type="Gene3D" id="2.40.50.220">
    <property type="entry name" value="EutN/Ccml"/>
    <property type="match status" value="1"/>
</dbReference>
<dbReference type="PROSITE" id="PS51932">
    <property type="entry name" value="BMV"/>
    <property type="match status" value="1"/>
</dbReference>